<feature type="transmembrane region" description="Helical" evidence="1">
    <location>
        <begin position="271"/>
        <end position="288"/>
    </location>
</feature>
<comment type="caution">
    <text evidence="2">The sequence shown here is derived from an EMBL/GenBank/DDBJ whole genome shotgun (WGS) entry which is preliminary data.</text>
</comment>
<keyword evidence="3" id="KW-1185">Reference proteome</keyword>
<reference evidence="2 3" key="1">
    <citation type="submission" date="2024-10" db="EMBL/GenBank/DDBJ databases">
        <title>The Natural Products Discovery Center: Release of the First 8490 Sequenced Strains for Exploring Actinobacteria Biosynthetic Diversity.</title>
        <authorList>
            <person name="Kalkreuter E."/>
            <person name="Kautsar S.A."/>
            <person name="Yang D."/>
            <person name="Bader C.D."/>
            <person name="Teijaro C.N."/>
            <person name="Fluegel L."/>
            <person name="Davis C.M."/>
            <person name="Simpson J.R."/>
            <person name="Lauterbach L."/>
            <person name="Steele A.D."/>
            <person name="Gui C."/>
            <person name="Meng S."/>
            <person name="Li G."/>
            <person name="Viehrig K."/>
            <person name="Ye F."/>
            <person name="Su P."/>
            <person name="Kiefer A.F."/>
            <person name="Nichols A."/>
            <person name="Cepeda A.J."/>
            <person name="Yan W."/>
            <person name="Fan B."/>
            <person name="Jiang Y."/>
            <person name="Adhikari A."/>
            <person name="Zheng C.-J."/>
            <person name="Schuster L."/>
            <person name="Cowan T.M."/>
            <person name="Smanski M.J."/>
            <person name="Chevrette M.G."/>
            <person name="De Carvalho L.P.S."/>
            <person name="Shen B."/>
        </authorList>
    </citation>
    <scope>NUCLEOTIDE SEQUENCE [LARGE SCALE GENOMIC DNA]</scope>
    <source>
        <strain evidence="2 3">NPDC002173</strain>
    </source>
</reference>
<dbReference type="SUPFAM" id="SSF103473">
    <property type="entry name" value="MFS general substrate transporter"/>
    <property type="match status" value="1"/>
</dbReference>
<feature type="transmembrane region" description="Helical" evidence="1">
    <location>
        <begin position="207"/>
        <end position="225"/>
    </location>
</feature>
<keyword evidence="1" id="KW-0472">Membrane</keyword>
<feature type="transmembrane region" description="Helical" evidence="1">
    <location>
        <begin position="47"/>
        <end position="69"/>
    </location>
</feature>
<proteinExistence type="predicted"/>
<feature type="transmembrane region" description="Helical" evidence="1">
    <location>
        <begin position="138"/>
        <end position="162"/>
    </location>
</feature>
<dbReference type="PANTHER" id="PTHR23542">
    <property type="match status" value="1"/>
</dbReference>
<evidence type="ECO:0000313" key="2">
    <source>
        <dbReference type="EMBL" id="MFF3664534.1"/>
    </source>
</evidence>
<keyword evidence="1" id="KW-0812">Transmembrane</keyword>
<dbReference type="EMBL" id="JBIASD010000002">
    <property type="protein sequence ID" value="MFF3664534.1"/>
    <property type="molecule type" value="Genomic_DNA"/>
</dbReference>
<dbReference type="Pfam" id="PF07690">
    <property type="entry name" value="MFS_1"/>
    <property type="match status" value="1"/>
</dbReference>
<dbReference type="PANTHER" id="PTHR23542:SF1">
    <property type="entry name" value="MAJOR FACILITATOR SUPERFAMILY (MFS) PROFILE DOMAIN-CONTAINING PROTEIN"/>
    <property type="match status" value="1"/>
</dbReference>
<evidence type="ECO:0000313" key="3">
    <source>
        <dbReference type="Proteomes" id="UP001602013"/>
    </source>
</evidence>
<dbReference type="Gene3D" id="1.20.1250.20">
    <property type="entry name" value="MFS general substrate transporter like domains"/>
    <property type="match status" value="1"/>
</dbReference>
<gene>
    <name evidence="2" type="ORF">ACFYXI_02985</name>
</gene>
<evidence type="ECO:0000256" key="1">
    <source>
        <dbReference type="SAM" id="Phobius"/>
    </source>
</evidence>
<dbReference type="Proteomes" id="UP001602013">
    <property type="component" value="Unassembled WGS sequence"/>
</dbReference>
<protein>
    <submittedName>
        <fullName evidence="2">MFS transporter</fullName>
    </submittedName>
</protein>
<feature type="transmembrane region" description="Helical" evidence="1">
    <location>
        <begin position="105"/>
        <end position="126"/>
    </location>
</feature>
<accession>A0ABW6SHT4</accession>
<organism evidence="2 3">
    <name type="scientific">Microtetraspora malaysiensis</name>
    <dbReference type="NCBI Taxonomy" id="161358"/>
    <lineage>
        <taxon>Bacteria</taxon>
        <taxon>Bacillati</taxon>
        <taxon>Actinomycetota</taxon>
        <taxon>Actinomycetes</taxon>
        <taxon>Streptosporangiales</taxon>
        <taxon>Streptosporangiaceae</taxon>
        <taxon>Microtetraspora</taxon>
    </lineage>
</organism>
<feature type="transmembrane region" description="Helical" evidence="1">
    <location>
        <begin position="168"/>
        <end position="187"/>
    </location>
</feature>
<dbReference type="InterPro" id="IPR011701">
    <property type="entry name" value="MFS"/>
</dbReference>
<feature type="transmembrane region" description="Helical" evidence="1">
    <location>
        <begin position="360"/>
        <end position="381"/>
    </location>
</feature>
<feature type="transmembrane region" description="Helical" evidence="1">
    <location>
        <begin position="245"/>
        <end position="264"/>
    </location>
</feature>
<dbReference type="InterPro" id="IPR036259">
    <property type="entry name" value="MFS_trans_sf"/>
</dbReference>
<sequence length="401" mass="40839">MALERYRRVLALPGVRTLLLVGMLARIPLTGTGITLTLHVVNGLGMGFLQAGLVGTGNLIGAAIGSPLAGRFVDRRGLRPVLAVTTAVQFAFWCSAPLLPYEALIPGAIVAGLFAQPVFGALRQCLGAMVPAERHQSAFALDSMAVELSYMVGPALAVALSTGFGTTVTMYAVGVGLVGTGVALYALNPPTQSPGEESPERVPRRRWLGPGLFTLLGVASSLTFVLTTTELSVVAMLKAGAATQWTGLVIGLWCGYSLIGGFVYGGLPRGFSPLLLTGAMCVFTVPIGLVGGGWWWLCLALVPAGLLCAPAMSATVGAIQGRVPAGARGEAMGLHGTALLVGGACAGPAAGAVVDAHGPVWAFAAAGCVGLVLVLIAFPFWRDARRPAAAEPVSASVSASL</sequence>
<keyword evidence="1" id="KW-1133">Transmembrane helix</keyword>
<feature type="transmembrane region" description="Helical" evidence="1">
    <location>
        <begin position="294"/>
        <end position="319"/>
    </location>
</feature>
<feature type="transmembrane region" description="Helical" evidence="1">
    <location>
        <begin position="331"/>
        <end position="354"/>
    </location>
</feature>
<name>A0ABW6SHT4_9ACTN</name>
<dbReference type="RefSeq" id="WP_387408628.1">
    <property type="nucleotide sequence ID" value="NZ_JBIASD010000002.1"/>
</dbReference>
<feature type="transmembrane region" description="Helical" evidence="1">
    <location>
        <begin position="81"/>
        <end position="99"/>
    </location>
</feature>